<reference evidence="1" key="2">
    <citation type="submission" date="2020-11" db="EMBL/GenBank/DDBJ databases">
        <authorList>
            <consortium name="DOE Joint Genome Institute"/>
            <person name="Kuo A."/>
            <person name="Miyauchi S."/>
            <person name="Kiss E."/>
            <person name="Drula E."/>
            <person name="Kohler A."/>
            <person name="Sanchez-Garcia M."/>
            <person name="Andreopoulos B."/>
            <person name="Barry K.W."/>
            <person name="Bonito G."/>
            <person name="Buee M."/>
            <person name="Carver A."/>
            <person name="Chen C."/>
            <person name="Cichocki N."/>
            <person name="Clum A."/>
            <person name="Culley D."/>
            <person name="Crous P.W."/>
            <person name="Fauchery L."/>
            <person name="Girlanda M."/>
            <person name="Hayes R."/>
            <person name="Keri Z."/>
            <person name="Labutti K."/>
            <person name="Lipzen A."/>
            <person name="Lombard V."/>
            <person name="Magnuson J."/>
            <person name="Maillard F."/>
            <person name="Morin E."/>
            <person name="Murat C."/>
            <person name="Nolan M."/>
            <person name="Ohm R."/>
            <person name="Pangilinan J."/>
            <person name="Pereira M."/>
            <person name="Perotto S."/>
            <person name="Peter M."/>
            <person name="Riley R."/>
            <person name="Sitrit Y."/>
            <person name="Stielow B."/>
            <person name="Szollosi G."/>
            <person name="Zifcakova L."/>
            <person name="Stursova M."/>
            <person name="Spatafora J.W."/>
            <person name="Tedersoo L."/>
            <person name="Vaario L.-M."/>
            <person name="Yamada A."/>
            <person name="Yan M."/>
            <person name="Wang P."/>
            <person name="Xu J."/>
            <person name="Bruns T."/>
            <person name="Baldrian P."/>
            <person name="Vilgalys R."/>
            <person name="Henrissat B."/>
            <person name="Grigoriev I.V."/>
            <person name="Hibbett D."/>
            <person name="Nagy L.G."/>
            <person name="Martin F.M."/>
        </authorList>
    </citation>
    <scope>NUCLEOTIDE SEQUENCE</scope>
    <source>
        <strain evidence="1">UH-Tt-Lm1</strain>
    </source>
</reference>
<accession>A0A9P6L5V5</accession>
<evidence type="ECO:0000313" key="1">
    <source>
        <dbReference type="EMBL" id="KAF9783530.1"/>
    </source>
</evidence>
<dbReference type="AlphaFoldDB" id="A0A9P6L5V5"/>
<sequence length="879" mass="101030">MICTPQTTFKLSNRIGLLTIEVGSTFLKSDSGATNRFLLTGSGDQTPDNGDIKIEYHPHSGKGTHILSSDEYRESFRDYSEPTPPDDDRPWLPFSSQEDFEFTEFVHDAALNQKQINRLIKLIRTCQKEPNKFTFRNFKDMRASLDDASKLLTPFKRHEVTCDFEGDGLTYETQCRPLWDWILDHLVDPDLVRQFEWDARKVFRYNKEKDTYVQLYTEPWTGKRFWDVQSNLPADAKMLCLELYADKTKLSSFGTQKGYPVMARILNLPVGIRNGDGFGGARVVGWLPVVEDDAKNKGRPGWVDFKRVVWHASFYKLLESIEEISEIGHWVRCGDGVERHVFPLILILSADYEEQSVMALIRGVGSLYPCPRCLVADVDLDSFPNKSRARTAQQTKATIEEAREQDLVGESEEILKNCGLRDIDNIFWKIKNSDPHDTLSFDRLHTFPGGLFRHHLWVHAKTHAQELGRAACTTIDDMANTMPRWRDFNHFSAYLSVDFTDGSKWEDMSKICVPVMRSTLGEDASGRRLLSCIRAYVELDVLSSLDLHTDTTIKYGRKMEEKFFKLAHAYNKGGWKFPKMHLTTHLFDDIESKGATRNYTSKTFEKLHGPLGETYERRTNFKDIANQILRVEHHDLVLDYIRSRVDRLDAFHEKARRDAADAVDPTTTSRDQISCVGESYQISSGANHSTALGSKLETKTIDAFLESETKKDDLAFNALRSRITQVIRALSGQSDLITEYMFVKVGYESIVNWEIKTDYLRCNPKFHGKSRYDFVIVDLPRGRVFAQLACIFVCRVGRHNYRLALIQALDKSTRQNAKAVDKELSILRWHIRARSRCEVIPLDSIVRGAVLLEDIKNRGDYFVIDTLDGDMFLRLKQKF</sequence>
<keyword evidence="2" id="KW-1185">Reference proteome</keyword>
<proteinExistence type="predicted"/>
<protein>
    <submittedName>
        <fullName evidence="1">Uncharacterized protein</fullName>
    </submittedName>
</protein>
<dbReference type="InterPro" id="IPR041078">
    <property type="entry name" value="Plavaka"/>
</dbReference>
<evidence type="ECO:0000313" key="2">
    <source>
        <dbReference type="Proteomes" id="UP000736335"/>
    </source>
</evidence>
<organism evidence="1 2">
    <name type="scientific">Thelephora terrestris</name>
    <dbReference type="NCBI Taxonomy" id="56493"/>
    <lineage>
        <taxon>Eukaryota</taxon>
        <taxon>Fungi</taxon>
        <taxon>Dikarya</taxon>
        <taxon>Basidiomycota</taxon>
        <taxon>Agaricomycotina</taxon>
        <taxon>Agaricomycetes</taxon>
        <taxon>Thelephorales</taxon>
        <taxon>Thelephoraceae</taxon>
        <taxon>Thelephora</taxon>
    </lineage>
</organism>
<dbReference type="EMBL" id="WIUZ02000010">
    <property type="protein sequence ID" value="KAF9783530.1"/>
    <property type="molecule type" value="Genomic_DNA"/>
</dbReference>
<reference evidence="1" key="1">
    <citation type="journal article" date="2020" name="Nat. Commun.">
        <title>Large-scale genome sequencing of mycorrhizal fungi provides insights into the early evolution of symbiotic traits.</title>
        <authorList>
            <person name="Miyauchi S."/>
            <person name="Kiss E."/>
            <person name="Kuo A."/>
            <person name="Drula E."/>
            <person name="Kohler A."/>
            <person name="Sanchez-Garcia M."/>
            <person name="Morin E."/>
            <person name="Andreopoulos B."/>
            <person name="Barry K.W."/>
            <person name="Bonito G."/>
            <person name="Buee M."/>
            <person name="Carver A."/>
            <person name="Chen C."/>
            <person name="Cichocki N."/>
            <person name="Clum A."/>
            <person name="Culley D."/>
            <person name="Crous P.W."/>
            <person name="Fauchery L."/>
            <person name="Girlanda M."/>
            <person name="Hayes R.D."/>
            <person name="Keri Z."/>
            <person name="LaButti K."/>
            <person name="Lipzen A."/>
            <person name="Lombard V."/>
            <person name="Magnuson J."/>
            <person name="Maillard F."/>
            <person name="Murat C."/>
            <person name="Nolan M."/>
            <person name="Ohm R.A."/>
            <person name="Pangilinan J."/>
            <person name="Pereira M.F."/>
            <person name="Perotto S."/>
            <person name="Peter M."/>
            <person name="Pfister S."/>
            <person name="Riley R."/>
            <person name="Sitrit Y."/>
            <person name="Stielow J.B."/>
            <person name="Szollosi G."/>
            <person name="Zifcakova L."/>
            <person name="Stursova M."/>
            <person name="Spatafora J.W."/>
            <person name="Tedersoo L."/>
            <person name="Vaario L.M."/>
            <person name="Yamada A."/>
            <person name="Yan M."/>
            <person name="Wang P."/>
            <person name="Xu J."/>
            <person name="Bruns T."/>
            <person name="Baldrian P."/>
            <person name="Vilgalys R."/>
            <person name="Dunand C."/>
            <person name="Henrissat B."/>
            <person name="Grigoriev I.V."/>
            <person name="Hibbett D."/>
            <person name="Nagy L.G."/>
            <person name="Martin F.M."/>
        </authorList>
    </citation>
    <scope>NUCLEOTIDE SEQUENCE</scope>
    <source>
        <strain evidence="1">UH-Tt-Lm1</strain>
    </source>
</reference>
<dbReference type="Proteomes" id="UP000736335">
    <property type="component" value="Unassembled WGS sequence"/>
</dbReference>
<name>A0A9P6L5V5_9AGAM</name>
<gene>
    <name evidence="1" type="ORF">BJ322DRAFT_1008301</name>
</gene>
<dbReference type="Pfam" id="PF18759">
    <property type="entry name" value="Plavaka"/>
    <property type="match status" value="1"/>
</dbReference>
<dbReference type="OrthoDB" id="3239511at2759"/>
<comment type="caution">
    <text evidence="1">The sequence shown here is derived from an EMBL/GenBank/DDBJ whole genome shotgun (WGS) entry which is preliminary data.</text>
</comment>